<evidence type="ECO:0000313" key="3">
    <source>
        <dbReference type="Proteomes" id="UP000789405"/>
    </source>
</evidence>
<gene>
    <name evidence="2" type="ORF">DERYTH_LOCUS21682</name>
</gene>
<feature type="region of interest" description="Disordered" evidence="1">
    <location>
        <begin position="1"/>
        <end position="25"/>
    </location>
</feature>
<sequence>MGHASSKKNGEFNKENKKKFDKDHKRINKNLTKEYEKNKDYLTISVIDVHRFIEGRRFHISKDLTYTFPSDNQEASRFNESIKHMKRLFNSNYSAPVEKLLTHGAKVLEIGTGGGFWLADMSKTYPMSTFLGIDLSTMFHQTFDYVFQQSISSSKFRNNQFDTHLREIFRVVKPGGWIEIFGSPTELINAGPASKKFIKSIRNCFQFNGLDPYLVYTYPNKLRSLNIKNVQVAEMQYYLSNHNKSLENQESRLLLSTAESLRVMLKMVEGYTEEEYDAILRDMAIELETLNMSMK</sequence>
<feature type="non-terminal residue" evidence="2">
    <location>
        <position position="295"/>
    </location>
</feature>
<keyword evidence="3" id="KW-1185">Reference proteome</keyword>
<dbReference type="Proteomes" id="UP000789405">
    <property type="component" value="Unassembled WGS sequence"/>
</dbReference>
<proteinExistence type="predicted"/>
<accession>A0A9N9JSZ6</accession>
<comment type="caution">
    <text evidence="2">The sequence shown here is derived from an EMBL/GenBank/DDBJ whole genome shotgun (WGS) entry which is preliminary data.</text>
</comment>
<dbReference type="SUPFAM" id="SSF53335">
    <property type="entry name" value="S-adenosyl-L-methionine-dependent methyltransferases"/>
    <property type="match status" value="1"/>
</dbReference>
<evidence type="ECO:0000256" key="1">
    <source>
        <dbReference type="SAM" id="MobiDB-lite"/>
    </source>
</evidence>
<name>A0A9N9JSZ6_9GLOM</name>
<dbReference type="InterPro" id="IPR029063">
    <property type="entry name" value="SAM-dependent_MTases_sf"/>
</dbReference>
<dbReference type="OrthoDB" id="2330751at2759"/>
<dbReference type="EMBL" id="CAJVPY010028245">
    <property type="protein sequence ID" value="CAG8792346.1"/>
    <property type="molecule type" value="Genomic_DNA"/>
</dbReference>
<dbReference type="Gene3D" id="3.40.50.150">
    <property type="entry name" value="Vaccinia Virus protein VP39"/>
    <property type="match status" value="2"/>
</dbReference>
<protein>
    <submittedName>
        <fullName evidence="2">20184_t:CDS:1</fullName>
    </submittedName>
</protein>
<organism evidence="2 3">
    <name type="scientific">Dentiscutata erythropus</name>
    <dbReference type="NCBI Taxonomy" id="1348616"/>
    <lineage>
        <taxon>Eukaryota</taxon>
        <taxon>Fungi</taxon>
        <taxon>Fungi incertae sedis</taxon>
        <taxon>Mucoromycota</taxon>
        <taxon>Glomeromycotina</taxon>
        <taxon>Glomeromycetes</taxon>
        <taxon>Diversisporales</taxon>
        <taxon>Gigasporaceae</taxon>
        <taxon>Dentiscutata</taxon>
    </lineage>
</organism>
<feature type="compositionally biased region" description="Basic and acidic residues" evidence="1">
    <location>
        <begin position="8"/>
        <end position="24"/>
    </location>
</feature>
<reference evidence="2" key="1">
    <citation type="submission" date="2021-06" db="EMBL/GenBank/DDBJ databases">
        <authorList>
            <person name="Kallberg Y."/>
            <person name="Tangrot J."/>
            <person name="Rosling A."/>
        </authorList>
    </citation>
    <scope>NUCLEOTIDE SEQUENCE</scope>
    <source>
        <strain evidence="2">MA453B</strain>
    </source>
</reference>
<dbReference type="AlphaFoldDB" id="A0A9N9JSZ6"/>
<evidence type="ECO:0000313" key="2">
    <source>
        <dbReference type="EMBL" id="CAG8792346.1"/>
    </source>
</evidence>